<dbReference type="InterPro" id="IPR034660">
    <property type="entry name" value="DinB/YfiT-like"/>
</dbReference>
<comment type="caution">
    <text evidence="1">The sequence shown here is derived from an EMBL/GenBank/DDBJ whole genome shotgun (WGS) entry which is preliminary data.</text>
</comment>
<dbReference type="InterPro" id="IPR007061">
    <property type="entry name" value="MST-like"/>
</dbReference>
<dbReference type="Proteomes" id="UP000655208">
    <property type="component" value="Unassembled WGS sequence"/>
</dbReference>
<keyword evidence="2" id="KW-1185">Reference proteome</keyword>
<reference evidence="1" key="2">
    <citation type="submission" date="2020-09" db="EMBL/GenBank/DDBJ databases">
        <authorList>
            <person name="Sun Q."/>
            <person name="Zhou Y."/>
        </authorList>
    </citation>
    <scope>NUCLEOTIDE SEQUENCE</scope>
    <source>
        <strain evidence="1">CGMCC 4.7308</strain>
    </source>
</reference>
<sequence>MHYRHSIGPLVGLPSGLSGTPSVIRVTDMDEHGRREPPIAADEVDTLLGFLDYQRATLAWKVDGLDAAGLAATVGASDMTLGGLVKHLAYVEDSWCSERIGGHPAGSPWYTVDWSADPDWEWHSAASDSPDDLRGLWRDAVARSRAAVASALADGGLDRPGRHTWSDGRTPSRRWILLHMLEEYARHIGHADLLREAVDGSTGE</sequence>
<accession>A0A917SQS6</accession>
<gene>
    <name evidence="1" type="ORF">GCM10011594_09260</name>
</gene>
<reference evidence="1" key="1">
    <citation type="journal article" date="2014" name="Int. J. Syst. Evol. Microbiol.">
        <title>Complete genome sequence of Corynebacterium casei LMG S-19264T (=DSM 44701T), isolated from a smear-ripened cheese.</title>
        <authorList>
            <consortium name="US DOE Joint Genome Institute (JGI-PGF)"/>
            <person name="Walter F."/>
            <person name="Albersmeier A."/>
            <person name="Kalinowski J."/>
            <person name="Ruckert C."/>
        </authorList>
    </citation>
    <scope>NUCLEOTIDE SEQUENCE</scope>
    <source>
        <strain evidence="1">CGMCC 4.7308</strain>
    </source>
</reference>
<protein>
    <submittedName>
        <fullName evidence="1">Mini-circle protein</fullName>
    </submittedName>
</protein>
<dbReference type="EMBL" id="BMNA01000002">
    <property type="protein sequence ID" value="GGL91625.1"/>
    <property type="molecule type" value="Genomic_DNA"/>
</dbReference>
<organism evidence="1 2">
    <name type="scientific">Nakamurella endophytica</name>
    <dbReference type="NCBI Taxonomy" id="1748367"/>
    <lineage>
        <taxon>Bacteria</taxon>
        <taxon>Bacillati</taxon>
        <taxon>Actinomycetota</taxon>
        <taxon>Actinomycetes</taxon>
        <taxon>Nakamurellales</taxon>
        <taxon>Nakamurellaceae</taxon>
        <taxon>Nakamurella</taxon>
    </lineage>
</organism>
<name>A0A917SQS6_9ACTN</name>
<evidence type="ECO:0000313" key="2">
    <source>
        <dbReference type="Proteomes" id="UP000655208"/>
    </source>
</evidence>
<dbReference type="Pfam" id="PF04978">
    <property type="entry name" value="MST"/>
    <property type="match status" value="1"/>
</dbReference>
<dbReference type="Gene3D" id="1.20.120.450">
    <property type="entry name" value="dinb family like domain"/>
    <property type="match status" value="1"/>
</dbReference>
<proteinExistence type="predicted"/>
<evidence type="ECO:0000313" key="1">
    <source>
        <dbReference type="EMBL" id="GGL91625.1"/>
    </source>
</evidence>
<dbReference type="AlphaFoldDB" id="A0A917SQS6"/>
<dbReference type="SUPFAM" id="SSF109854">
    <property type="entry name" value="DinB/YfiT-like putative metalloenzymes"/>
    <property type="match status" value="1"/>
</dbReference>